<dbReference type="AlphaFoldDB" id="A0A5B7F2B4"/>
<sequence>MEQQGGAALGGGEASNAVRGLTTLSDRLAVVDCEGHDPSWSAVASALSRVCVMRSACLAGIYTNSESERGREMNSVDQNSITLNCGKRDGVNQAAMTAAR</sequence>
<keyword evidence="2" id="KW-1185">Reference proteome</keyword>
<reference evidence="1 2" key="1">
    <citation type="submission" date="2019-05" db="EMBL/GenBank/DDBJ databases">
        <title>Another draft genome of Portunus trituberculatus and its Hox gene families provides insights of decapod evolution.</title>
        <authorList>
            <person name="Jeong J.-H."/>
            <person name="Song I."/>
            <person name="Kim S."/>
            <person name="Choi T."/>
            <person name="Kim D."/>
            <person name="Ryu S."/>
            <person name="Kim W."/>
        </authorList>
    </citation>
    <scope>NUCLEOTIDE SEQUENCE [LARGE SCALE GENOMIC DNA]</scope>
    <source>
        <tissue evidence="1">Muscle</tissue>
    </source>
</reference>
<evidence type="ECO:0000313" key="1">
    <source>
        <dbReference type="EMBL" id="MPC38744.1"/>
    </source>
</evidence>
<accession>A0A5B7F2B4</accession>
<dbReference type="Proteomes" id="UP000324222">
    <property type="component" value="Unassembled WGS sequence"/>
</dbReference>
<organism evidence="1 2">
    <name type="scientific">Portunus trituberculatus</name>
    <name type="common">Swimming crab</name>
    <name type="synonym">Neptunus trituberculatus</name>
    <dbReference type="NCBI Taxonomy" id="210409"/>
    <lineage>
        <taxon>Eukaryota</taxon>
        <taxon>Metazoa</taxon>
        <taxon>Ecdysozoa</taxon>
        <taxon>Arthropoda</taxon>
        <taxon>Crustacea</taxon>
        <taxon>Multicrustacea</taxon>
        <taxon>Malacostraca</taxon>
        <taxon>Eumalacostraca</taxon>
        <taxon>Eucarida</taxon>
        <taxon>Decapoda</taxon>
        <taxon>Pleocyemata</taxon>
        <taxon>Brachyura</taxon>
        <taxon>Eubrachyura</taxon>
        <taxon>Portunoidea</taxon>
        <taxon>Portunidae</taxon>
        <taxon>Portuninae</taxon>
        <taxon>Portunus</taxon>
    </lineage>
</organism>
<proteinExistence type="predicted"/>
<protein>
    <submittedName>
        <fullName evidence="1">Uncharacterized protein</fullName>
    </submittedName>
</protein>
<evidence type="ECO:0000313" key="2">
    <source>
        <dbReference type="Proteomes" id="UP000324222"/>
    </source>
</evidence>
<comment type="caution">
    <text evidence="1">The sequence shown here is derived from an EMBL/GenBank/DDBJ whole genome shotgun (WGS) entry which is preliminary data.</text>
</comment>
<dbReference type="EMBL" id="VSRR010004158">
    <property type="protein sequence ID" value="MPC38744.1"/>
    <property type="molecule type" value="Genomic_DNA"/>
</dbReference>
<gene>
    <name evidence="1" type="ORF">E2C01_032257</name>
</gene>
<name>A0A5B7F2B4_PORTR</name>